<evidence type="ECO:0000313" key="3">
    <source>
        <dbReference type="EMBL" id="SDY29995.1"/>
    </source>
</evidence>
<dbReference type="AlphaFoldDB" id="A0A1H3IRQ2"/>
<evidence type="ECO:0000256" key="1">
    <source>
        <dbReference type="SAM" id="Phobius"/>
    </source>
</evidence>
<dbReference type="GeneID" id="43839263"/>
<sequence>MADEFIKGLTLSMVGALGWFIFAGWYRTPEYYAIEQLTAAAIEPNNVYQAIGIFAGDVSLWLMLLGALVYWVVIPALRETRRSVTESPN</sequence>
<keyword evidence="1" id="KW-1133">Transmembrane helix</keyword>
<dbReference type="RefSeq" id="WP_021072965.1">
    <property type="nucleotide sequence ID" value="NZ_FNPC01000004.1"/>
</dbReference>
<dbReference type="OrthoDB" id="209648at2157"/>
<proteinExistence type="predicted"/>
<gene>
    <name evidence="3" type="ORF">SAMN05216564_104223</name>
</gene>
<dbReference type="Pfam" id="PF23996">
    <property type="entry name" value="DUF7314"/>
    <property type="match status" value="1"/>
</dbReference>
<evidence type="ECO:0000313" key="4">
    <source>
        <dbReference type="Proteomes" id="UP000199079"/>
    </source>
</evidence>
<keyword evidence="1" id="KW-0812">Transmembrane</keyword>
<keyword evidence="1" id="KW-0472">Membrane</keyword>
<keyword evidence="4" id="KW-1185">Reference proteome</keyword>
<feature type="transmembrane region" description="Helical" evidence="1">
    <location>
        <begin position="9"/>
        <end position="27"/>
    </location>
</feature>
<protein>
    <recommendedName>
        <fullName evidence="2">DUF7314 domain-containing protein</fullName>
    </recommendedName>
</protein>
<dbReference type="InterPro" id="IPR055738">
    <property type="entry name" value="DUF7314"/>
</dbReference>
<evidence type="ECO:0000259" key="2">
    <source>
        <dbReference type="Pfam" id="PF23996"/>
    </source>
</evidence>
<feature type="transmembrane region" description="Helical" evidence="1">
    <location>
        <begin position="47"/>
        <end position="73"/>
    </location>
</feature>
<dbReference type="Proteomes" id="UP000199079">
    <property type="component" value="Unassembled WGS sequence"/>
</dbReference>
<feature type="domain" description="DUF7314" evidence="2">
    <location>
        <begin position="1"/>
        <end position="86"/>
    </location>
</feature>
<reference evidence="4" key="1">
    <citation type="submission" date="2016-10" db="EMBL/GenBank/DDBJ databases">
        <authorList>
            <person name="Varghese N."/>
            <person name="Submissions S."/>
        </authorList>
    </citation>
    <scope>NUCLEOTIDE SEQUENCE [LARGE SCALE GENOMIC DNA]</scope>
    <source>
        <strain evidence="4">DC30,IBRC 10041,KCTC 4046</strain>
    </source>
</reference>
<organism evidence="3 4">
    <name type="scientific">Halopenitus persicus</name>
    <dbReference type="NCBI Taxonomy" id="1048396"/>
    <lineage>
        <taxon>Archaea</taxon>
        <taxon>Methanobacteriati</taxon>
        <taxon>Methanobacteriota</taxon>
        <taxon>Stenosarchaea group</taxon>
        <taxon>Halobacteria</taxon>
        <taxon>Halobacteriales</taxon>
        <taxon>Haloferacaceae</taxon>
        <taxon>Halopenitus</taxon>
    </lineage>
</organism>
<accession>A0A1H3IRQ2</accession>
<name>A0A1H3IRQ2_9EURY</name>
<dbReference type="EMBL" id="FNPC01000004">
    <property type="protein sequence ID" value="SDY29995.1"/>
    <property type="molecule type" value="Genomic_DNA"/>
</dbReference>